<feature type="transmembrane region" description="Helical" evidence="1">
    <location>
        <begin position="52"/>
        <end position="70"/>
    </location>
</feature>
<feature type="transmembrane region" description="Helical" evidence="1">
    <location>
        <begin position="214"/>
        <end position="236"/>
    </location>
</feature>
<organism evidence="2 3">
    <name type="scientific">Mucilaginibacter gracilis</name>
    <dbReference type="NCBI Taxonomy" id="423350"/>
    <lineage>
        <taxon>Bacteria</taxon>
        <taxon>Pseudomonadati</taxon>
        <taxon>Bacteroidota</taxon>
        <taxon>Sphingobacteriia</taxon>
        <taxon>Sphingobacteriales</taxon>
        <taxon>Sphingobacteriaceae</taxon>
        <taxon>Mucilaginibacter</taxon>
    </lineage>
</organism>
<dbReference type="InterPro" id="IPR025238">
    <property type="entry name" value="DUF4184"/>
</dbReference>
<dbReference type="EMBL" id="RBKU01000001">
    <property type="protein sequence ID" value="RKR83111.1"/>
    <property type="molecule type" value="Genomic_DNA"/>
</dbReference>
<gene>
    <name evidence="2" type="ORF">BDD43_3313</name>
</gene>
<keyword evidence="1" id="KW-0472">Membrane</keyword>
<evidence type="ECO:0000256" key="1">
    <source>
        <dbReference type="SAM" id="Phobius"/>
    </source>
</evidence>
<name>A0A495J355_9SPHI</name>
<reference evidence="2 3" key="1">
    <citation type="submission" date="2018-10" db="EMBL/GenBank/DDBJ databases">
        <title>Genomic Encyclopedia of Archaeal and Bacterial Type Strains, Phase II (KMG-II): from individual species to whole genera.</title>
        <authorList>
            <person name="Goeker M."/>
        </authorList>
    </citation>
    <scope>NUCLEOTIDE SEQUENCE [LARGE SCALE GENOMIC DNA]</scope>
    <source>
        <strain evidence="2 3">DSM 18602</strain>
    </source>
</reference>
<keyword evidence="1" id="KW-0812">Transmembrane</keyword>
<dbReference type="OrthoDB" id="8481923at2"/>
<dbReference type="RefSeq" id="WP_121198641.1">
    <property type="nucleotide sequence ID" value="NZ_RBKU01000001.1"/>
</dbReference>
<dbReference type="Proteomes" id="UP000268007">
    <property type="component" value="Unassembled WGS sequence"/>
</dbReference>
<proteinExistence type="predicted"/>
<sequence length="248" mass="28164">MPLTFSHPAIVLPLSYLPKRWVSLTGLIAGSVAPDFEYFFRMKVESIYSHTWLGLLWFDLPVSLMLVFIYHDVVKAQFIANLPVALTSRFSQYISFNWNKYFIKNIPVVTLSIMVGCASHLFWDSFTHASGYFVILWNMSTPVSLFSVQLPLYKIIQHLSTLLGGLVIIAAIYKMPTGNLRLKSNKAFYWLTVIGVTCTVIVFRIWLSLNIHQYWNVLVTAISASIAGVVLASVLVNRFDNFLKVVKS</sequence>
<evidence type="ECO:0000313" key="2">
    <source>
        <dbReference type="EMBL" id="RKR83111.1"/>
    </source>
</evidence>
<feature type="transmembrane region" description="Helical" evidence="1">
    <location>
        <begin position="187"/>
        <end position="207"/>
    </location>
</feature>
<keyword evidence="3" id="KW-1185">Reference proteome</keyword>
<feature type="transmembrane region" description="Helical" evidence="1">
    <location>
        <begin position="155"/>
        <end position="175"/>
    </location>
</feature>
<accession>A0A495J355</accession>
<dbReference type="AlphaFoldDB" id="A0A495J355"/>
<feature type="transmembrane region" description="Helical" evidence="1">
    <location>
        <begin position="106"/>
        <end position="123"/>
    </location>
</feature>
<dbReference type="Pfam" id="PF13803">
    <property type="entry name" value="DUF4184"/>
    <property type="match status" value="1"/>
</dbReference>
<keyword evidence="1" id="KW-1133">Transmembrane helix</keyword>
<comment type="caution">
    <text evidence="2">The sequence shown here is derived from an EMBL/GenBank/DDBJ whole genome shotgun (WGS) entry which is preliminary data.</text>
</comment>
<protein>
    <submittedName>
        <fullName evidence="2">Uncharacterized protein DUF4184</fullName>
    </submittedName>
</protein>
<evidence type="ECO:0000313" key="3">
    <source>
        <dbReference type="Proteomes" id="UP000268007"/>
    </source>
</evidence>